<dbReference type="AlphaFoldDB" id="A0A1N6AMN5"/>
<protein>
    <submittedName>
        <fullName evidence="2">Uncharacterized protein</fullName>
    </submittedName>
</protein>
<keyword evidence="3" id="KW-1185">Reference proteome</keyword>
<evidence type="ECO:0000313" key="2">
    <source>
        <dbReference type="EMBL" id="SIN35234.1"/>
    </source>
</evidence>
<feature type="compositionally biased region" description="Low complexity" evidence="1">
    <location>
        <begin position="368"/>
        <end position="392"/>
    </location>
</feature>
<dbReference type="EMBL" id="FSQT01000002">
    <property type="protein sequence ID" value="SIN35234.1"/>
    <property type="molecule type" value="Genomic_DNA"/>
</dbReference>
<evidence type="ECO:0000313" key="3">
    <source>
        <dbReference type="Proteomes" id="UP000185124"/>
    </source>
</evidence>
<reference evidence="3" key="1">
    <citation type="submission" date="2016-12" db="EMBL/GenBank/DDBJ databases">
        <authorList>
            <person name="Varghese N."/>
            <person name="Submissions S."/>
        </authorList>
    </citation>
    <scope>NUCLEOTIDE SEQUENCE [LARGE SCALE GENOMIC DNA]</scope>
    <source>
        <strain evidence="3">DSM 45599</strain>
    </source>
</reference>
<sequence length="416" mass="43293">MTVTSRPTATPSRWRITWAERENERRRRAYRGETDAWLRRKDHLTRLRIEAAGFLGCTQPRTGLPVDLADDELVFRVLPIVELVEAEARHVTGLPTPGPVTFADTPTGALPKGLRVVDAGAAIVTSHRVAFAGREHRREWRYADQAAAAHHPDVPLTLLHTTDRSPLAGLLVPATAAVNARFYLTLAIAAAAGERAAVTARLDALLDAHQRTRPTPLPFAVPQEAPLTALRPGRRVVAVATVATVVFATLGPGALGPEQARTVQRAEETAVTTPDAPTAVDALVPALPVGPVAPEPGRAGSVGRTVPARTTGGAPDGPSSTTAVRPAVPDVPSPSTAVDPPTAPSPSASSAPTPGPALTTDPPPVGRPALPSTSASPTASASPSPSPSPDAALITLCLDPLQLPLLDRLLCPPTEP</sequence>
<feature type="compositionally biased region" description="Low complexity" evidence="1">
    <location>
        <begin position="287"/>
        <end position="297"/>
    </location>
</feature>
<proteinExistence type="predicted"/>
<dbReference type="STRING" id="709881.SAMN04489832_5780"/>
<dbReference type="Proteomes" id="UP000185124">
    <property type="component" value="Unassembled WGS sequence"/>
</dbReference>
<feature type="region of interest" description="Disordered" evidence="1">
    <location>
        <begin position="287"/>
        <end position="392"/>
    </location>
</feature>
<organism evidence="2 3">
    <name type="scientific">Micromonospora cremea</name>
    <dbReference type="NCBI Taxonomy" id="709881"/>
    <lineage>
        <taxon>Bacteria</taxon>
        <taxon>Bacillati</taxon>
        <taxon>Actinomycetota</taxon>
        <taxon>Actinomycetes</taxon>
        <taxon>Micromonosporales</taxon>
        <taxon>Micromonosporaceae</taxon>
        <taxon>Micromonospora</taxon>
    </lineage>
</organism>
<feature type="compositionally biased region" description="Low complexity" evidence="1">
    <location>
        <begin position="326"/>
        <end position="352"/>
    </location>
</feature>
<gene>
    <name evidence="2" type="ORF">SAMN04489832_5780</name>
</gene>
<name>A0A1N6AMN5_9ACTN</name>
<evidence type="ECO:0000256" key="1">
    <source>
        <dbReference type="SAM" id="MobiDB-lite"/>
    </source>
</evidence>
<accession>A0A1N6AMN5</accession>